<name>A0A558AQH9_9PSEU</name>
<comment type="caution">
    <text evidence="1">The sequence shown here is derived from an EMBL/GenBank/DDBJ whole genome shotgun (WGS) entry which is preliminary data.</text>
</comment>
<protein>
    <submittedName>
        <fullName evidence="1">Uncharacterized protein</fullName>
    </submittedName>
</protein>
<dbReference type="AlphaFoldDB" id="A0A558AQH9"/>
<sequence length="209" mass="23751">MGGGSVDGFVEQDWFEFYEETVEVYPTSEPGHSFLAGLRARAVARAWPIAADDTFAYQPVDDERLLRAGVWLDDPETQNAVLTAVVEFDGTQIVGGLAWHEAPFDFPVAEAEVVYSGTVEVLVDRAGEWFESVLSRPIERREWFDNGIQVAREWVLADTERPLVISGRLRLARPPDRVTLVRGVRRPEHEGRPRGRWWDFGKRRGRQGE</sequence>
<reference evidence="1 2" key="2">
    <citation type="submission" date="2019-08" db="EMBL/GenBank/DDBJ databases">
        <title>Amycolatopsis acidicola sp. nov., isolated from peat swamp forest soil.</title>
        <authorList>
            <person name="Srisuk N."/>
        </authorList>
    </citation>
    <scope>NUCLEOTIDE SEQUENCE [LARGE SCALE GENOMIC DNA]</scope>
    <source>
        <strain evidence="1 2">TBRC 6029</strain>
    </source>
</reference>
<evidence type="ECO:0000313" key="1">
    <source>
        <dbReference type="EMBL" id="TVT26500.1"/>
    </source>
</evidence>
<accession>A0A558AQH9</accession>
<dbReference type="EMBL" id="VJWX01000490">
    <property type="protein sequence ID" value="TVT26500.1"/>
    <property type="molecule type" value="Genomic_DNA"/>
</dbReference>
<reference evidence="1 2" key="1">
    <citation type="submission" date="2019-07" db="EMBL/GenBank/DDBJ databases">
        <authorList>
            <person name="Duangmal K."/>
            <person name="Teo W.F.A."/>
        </authorList>
    </citation>
    <scope>NUCLEOTIDE SEQUENCE [LARGE SCALE GENOMIC DNA]</scope>
    <source>
        <strain evidence="1 2">TBRC 6029</strain>
    </source>
</reference>
<organism evidence="1 2">
    <name type="scientific">Amycolatopsis rhizosphaerae</name>
    <dbReference type="NCBI Taxonomy" id="2053003"/>
    <lineage>
        <taxon>Bacteria</taxon>
        <taxon>Bacillati</taxon>
        <taxon>Actinomycetota</taxon>
        <taxon>Actinomycetes</taxon>
        <taxon>Pseudonocardiales</taxon>
        <taxon>Pseudonocardiaceae</taxon>
        <taxon>Amycolatopsis</taxon>
    </lineage>
</organism>
<keyword evidence="2" id="KW-1185">Reference proteome</keyword>
<dbReference type="OrthoDB" id="4174446at2"/>
<evidence type="ECO:0000313" key="2">
    <source>
        <dbReference type="Proteomes" id="UP000320011"/>
    </source>
</evidence>
<dbReference type="RefSeq" id="WP_144592468.1">
    <property type="nucleotide sequence ID" value="NZ_VJWX01000490.1"/>
</dbReference>
<gene>
    <name evidence="1" type="ORF">FNH05_31360</name>
</gene>
<proteinExistence type="predicted"/>
<dbReference type="Proteomes" id="UP000320011">
    <property type="component" value="Unassembled WGS sequence"/>
</dbReference>